<evidence type="ECO:0000256" key="1">
    <source>
        <dbReference type="ARBA" id="ARBA00004496"/>
    </source>
</evidence>
<feature type="region of interest" description="Disordered" evidence="4">
    <location>
        <begin position="926"/>
        <end position="984"/>
    </location>
</feature>
<dbReference type="EMBL" id="SPLM01000003">
    <property type="protein sequence ID" value="TMW67764.1"/>
    <property type="molecule type" value="Genomic_DNA"/>
</dbReference>
<comment type="subcellular location">
    <subcellularLocation>
        <location evidence="1">Cytoplasm</location>
    </subcellularLocation>
</comment>
<evidence type="ECO:0000256" key="2">
    <source>
        <dbReference type="ARBA" id="ARBA00022490"/>
    </source>
</evidence>
<keyword evidence="3" id="KW-0175">Coiled coil</keyword>
<evidence type="ECO:0000256" key="4">
    <source>
        <dbReference type="SAM" id="MobiDB-lite"/>
    </source>
</evidence>
<dbReference type="PANTHER" id="PTHR23159">
    <property type="entry name" value="CENTROSOMAL PROTEIN 2"/>
    <property type="match status" value="1"/>
</dbReference>
<feature type="region of interest" description="Disordered" evidence="4">
    <location>
        <begin position="1"/>
        <end position="29"/>
    </location>
</feature>
<dbReference type="GO" id="GO:0005815">
    <property type="term" value="C:microtubule organizing center"/>
    <property type="evidence" value="ECO:0007669"/>
    <property type="project" value="InterPro"/>
</dbReference>
<dbReference type="InterPro" id="IPR012943">
    <property type="entry name" value="Cnn_1N"/>
</dbReference>
<dbReference type="SUPFAM" id="SSF57997">
    <property type="entry name" value="Tropomyosin"/>
    <property type="match status" value="1"/>
</dbReference>
<evidence type="ECO:0000256" key="3">
    <source>
        <dbReference type="SAM" id="Coils"/>
    </source>
</evidence>
<gene>
    <name evidence="6" type="ORF">Poli38472_007436</name>
</gene>
<proteinExistence type="predicted"/>
<dbReference type="Pfam" id="PF07989">
    <property type="entry name" value="Cnn_1N"/>
    <property type="match status" value="1"/>
</dbReference>
<dbReference type="OrthoDB" id="165879at2759"/>
<organism evidence="6 7">
    <name type="scientific">Pythium oligandrum</name>
    <name type="common">Mycoparasitic fungus</name>
    <dbReference type="NCBI Taxonomy" id="41045"/>
    <lineage>
        <taxon>Eukaryota</taxon>
        <taxon>Sar</taxon>
        <taxon>Stramenopiles</taxon>
        <taxon>Oomycota</taxon>
        <taxon>Peronosporomycetes</taxon>
        <taxon>Pythiales</taxon>
        <taxon>Pythiaceae</taxon>
        <taxon>Pythium</taxon>
    </lineage>
</organism>
<feature type="compositionally biased region" description="Basic and acidic residues" evidence="4">
    <location>
        <begin position="480"/>
        <end position="492"/>
    </location>
</feature>
<feature type="compositionally biased region" description="Polar residues" evidence="4">
    <location>
        <begin position="495"/>
        <end position="511"/>
    </location>
</feature>
<keyword evidence="7" id="KW-1185">Reference proteome</keyword>
<feature type="coiled-coil region" evidence="3">
    <location>
        <begin position="709"/>
        <end position="747"/>
    </location>
</feature>
<sequence length="1037" mass="120670">MASSIPATPRPSKPLGASTASMSDSMDGPASVLLREQQHERDRLAMENFNLKMRINYLEERLLRYQNGLSVDQDDLENDLLQVRLALAEKEQELRERNHSMLRASEAINMLQQQLIDAHAEVERTKTEPKQLEELETLRHELGRTQEELRCQVERVRGLEGEVGSRQEENGALRAKYEDADEMRRRMERELAQCRDKLKQMEQQQSKGVMEVDHLRTYGKQRDEQLTSLKEQVEKVSREKQQLEVKFQGQAKRMEEAMKAELQKLQQECEKYRNEQMRVTSERDKLHFERERVMMEVDGVKQEKARYQTEWERLNKELERVTGEAEALRLRNVKLTATCEHQAQSLESFKNEREGAMDNMHKMESEVNEWRRTAAECELALKQLEMRAKSAEAEVQRLQQKLENVTARTQQSANERLVALEQGKNAIEAQNFELRRNLSTLQNQLESFEAKCRSYEERINEESGKTKEFRERFLASERELRQRTSQAEHLERQLAQATNTSADESSRMQQYSDQINHVTNERNELMETLAQERARAAAMQQTHSELQASHAAMNNQLEAIGRELRTILGLRSTSPRGGYHQPLDTMLREVKSTLQRQFKAEAEVLFRRWQEQAEAMRLRLERQSAVLHKSEAKLEMLERTNLHAKDDVRTLDRTWSVKYDTLRSEYESMRRSLEEALRAEMSKNAQLDAALKHAQSDLSTTRSTKEGALNELERDNFDLKESNRLLMNELQERRRAAEHARKQYLRAVAENKDLLGAIDILKSGLMDRDRQIEIYKANLVKLTQQLQRRGSMGEVKQKLLEQLEQTQFMVTETYKRWSTSEIGSSFGASLALTGREAWSVQLEESVSRMEVVGDRWREYLNQSRDFQRRYADAWRTAALSFGKGKDRPSWVDDVERKCGRLLSESVRVSEVMRDVVEDVVNALQSARKDRKRHRQTMRKEATSGGNNAEILSMEHFNGDNDYTPRSNNDPTSPHRAKGYLNSFGDDDIVKKRSSTRHSSVLRNGTSAIYGHSLASLGRIGDELQAIERKIKTYPDER</sequence>
<evidence type="ECO:0000313" key="7">
    <source>
        <dbReference type="Proteomes" id="UP000794436"/>
    </source>
</evidence>
<dbReference type="Proteomes" id="UP000794436">
    <property type="component" value="Unassembled WGS sequence"/>
</dbReference>
<evidence type="ECO:0000259" key="5">
    <source>
        <dbReference type="Pfam" id="PF07989"/>
    </source>
</evidence>
<feature type="coiled-coil region" evidence="3">
    <location>
        <begin position="620"/>
        <end position="679"/>
    </location>
</feature>
<reference evidence="6" key="1">
    <citation type="submission" date="2019-03" db="EMBL/GenBank/DDBJ databases">
        <title>Long read genome sequence of the mycoparasitic Pythium oligandrum ATCC 38472 isolated from sugarbeet rhizosphere.</title>
        <authorList>
            <person name="Gaulin E."/>
        </authorList>
    </citation>
    <scope>NUCLEOTIDE SEQUENCE</scope>
    <source>
        <strain evidence="6">ATCC 38472_TT</strain>
    </source>
</reference>
<keyword evidence="2" id="KW-0963">Cytoplasm</keyword>
<feature type="domain" description="Centrosomin N-terminal motif 1" evidence="5">
    <location>
        <begin position="34"/>
        <end position="108"/>
    </location>
</feature>
<dbReference type="Gene3D" id="1.20.5.170">
    <property type="match status" value="1"/>
</dbReference>
<accession>A0A8K1CQI0</accession>
<dbReference type="AlphaFoldDB" id="A0A8K1CQI0"/>
<evidence type="ECO:0000313" key="6">
    <source>
        <dbReference type="EMBL" id="TMW67764.1"/>
    </source>
</evidence>
<name>A0A8K1CQI0_PYTOL</name>
<protein>
    <recommendedName>
        <fullName evidence="5">Centrosomin N-terminal motif 1 domain-containing protein</fullName>
    </recommendedName>
</protein>
<comment type="caution">
    <text evidence="6">The sequence shown here is derived from an EMBL/GenBank/DDBJ whole genome shotgun (WGS) entry which is preliminary data.</text>
</comment>
<feature type="region of interest" description="Disordered" evidence="4">
    <location>
        <begin position="480"/>
        <end position="511"/>
    </location>
</feature>
<dbReference type="PANTHER" id="PTHR23159:SF31">
    <property type="entry name" value="CENTROSOME-ASSOCIATED PROTEIN CEP250 ISOFORM X1"/>
    <property type="match status" value="1"/>
</dbReference>
<dbReference type="GO" id="GO:0005737">
    <property type="term" value="C:cytoplasm"/>
    <property type="evidence" value="ECO:0007669"/>
    <property type="project" value="UniProtKB-SubCell"/>
</dbReference>